<reference evidence="1" key="1">
    <citation type="submission" date="2018-02" db="EMBL/GenBank/DDBJ databases">
        <title>Rhizophora mucronata_Transcriptome.</title>
        <authorList>
            <person name="Meera S.P."/>
            <person name="Sreeshan A."/>
            <person name="Augustine A."/>
        </authorList>
    </citation>
    <scope>NUCLEOTIDE SEQUENCE</scope>
    <source>
        <tissue evidence="1">Leaf</tissue>
    </source>
</reference>
<name>A0A2P2PXW1_RHIMU</name>
<dbReference type="EMBL" id="GGEC01079005">
    <property type="protein sequence ID" value="MBX59489.1"/>
    <property type="molecule type" value="Transcribed_RNA"/>
</dbReference>
<proteinExistence type="predicted"/>
<organism evidence="1">
    <name type="scientific">Rhizophora mucronata</name>
    <name type="common">Asiatic mangrove</name>
    <dbReference type="NCBI Taxonomy" id="61149"/>
    <lineage>
        <taxon>Eukaryota</taxon>
        <taxon>Viridiplantae</taxon>
        <taxon>Streptophyta</taxon>
        <taxon>Embryophyta</taxon>
        <taxon>Tracheophyta</taxon>
        <taxon>Spermatophyta</taxon>
        <taxon>Magnoliopsida</taxon>
        <taxon>eudicotyledons</taxon>
        <taxon>Gunneridae</taxon>
        <taxon>Pentapetalae</taxon>
        <taxon>rosids</taxon>
        <taxon>fabids</taxon>
        <taxon>Malpighiales</taxon>
        <taxon>Rhizophoraceae</taxon>
        <taxon>Rhizophora</taxon>
    </lineage>
</organism>
<dbReference type="AlphaFoldDB" id="A0A2P2PXW1"/>
<protein>
    <submittedName>
        <fullName evidence="1">Uncharacterized protein</fullName>
    </submittedName>
</protein>
<sequence>MQNIENIKKRVHLTLAGSTNHWQLYIET</sequence>
<evidence type="ECO:0000313" key="1">
    <source>
        <dbReference type="EMBL" id="MBX59489.1"/>
    </source>
</evidence>
<accession>A0A2P2PXW1</accession>